<comment type="caution">
    <text evidence="1">The sequence shown here is derived from an EMBL/GenBank/DDBJ whole genome shotgun (WGS) entry which is preliminary data.</text>
</comment>
<dbReference type="AlphaFoldDB" id="A0A0F9MA90"/>
<protein>
    <submittedName>
        <fullName evidence="1">Uncharacterized protein</fullName>
    </submittedName>
</protein>
<sequence length="106" mass="11990">MSLASIKQSFEESGVDFNKKGIPTPEVGQPFSPGMFMSGLKIPFVILFKNMSLNAKLVYGLLSIEVEEPLMDNDIFEFLEIPENERKNIVDELYNAGLINKHHTQE</sequence>
<gene>
    <name evidence="1" type="ORF">LCGC14_1485170</name>
</gene>
<name>A0A0F9MA90_9ZZZZ</name>
<evidence type="ECO:0000313" key="1">
    <source>
        <dbReference type="EMBL" id="KKM66047.1"/>
    </source>
</evidence>
<reference evidence="1" key="1">
    <citation type="journal article" date="2015" name="Nature">
        <title>Complex archaea that bridge the gap between prokaryotes and eukaryotes.</title>
        <authorList>
            <person name="Spang A."/>
            <person name="Saw J.H."/>
            <person name="Jorgensen S.L."/>
            <person name="Zaremba-Niedzwiedzka K."/>
            <person name="Martijn J."/>
            <person name="Lind A.E."/>
            <person name="van Eijk R."/>
            <person name="Schleper C."/>
            <person name="Guy L."/>
            <person name="Ettema T.J."/>
        </authorList>
    </citation>
    <scope>NUCLEOTIDE SEQUENCE</scope>
</reference>
<accession>A0A0F9MA90</accession>
<organism evidence="1">
    <name type="scientific">marine sediment metagenome</name>
    <dbReference type="NCBI Taxonomy" id="412755"/>
    <lineage>
        <taxon>unclassified sequences</taxon>
        <taxon>metagenomes</taxon>
        <taxon>ecological metagenomes</taxon>
    </lineage>
</organism>
<proteinExistence type="predicted"/>
<dbReference type="EMBL" id="LAZR01010610">
    <property type="protein sequence ID" value="KKM66047.1"/>
    <property type="molecule type" value="Genomic_DNA"/>
</dbReference>